<sequence length="326" mass="37586">MATDTRQDLHQTSTGVGHHWRPGYYFPSSNFKSVKLDPIPPTLNQPNQVQKEEPYKTTTGTVHDLKHLGGPYGNNDPLYKKAPGHWKIDYVKDLHEKLQHGGWRKPLTMGNQCSETHEQFRNQVPFVQEAKEFVPNPQGFVLDNHHTEGPSKKVVPTTENPKLKGKPYYVRDKGVLDLVDPYLTTTNMYHRSFKPKELQGYPKKDIATYWECEEYPKAWGHGLQHNPLPKDSVPRQKPPMRDEMVFKSETKIRRVPQKLVPVPHSGLKTEYSEYEKPSDVKMKEIYYCPVDTPYNLPAPGNKSTFAAPNMYNTEYQNIGSRRPITC</sequence>
<name>A0AAD9K1I8_9ANNE</name>
<evidence type="ECO:0000313" key="1">
    <source>
        <dbReference type="EMBL" id="KAK2163037.1"/>
    </source>
</evidence>
<evidence type="ECO:0000313" key="2">
    <source>
        <dbReference type="Proteomes" id="UP001208570"/>
    </source>
</evidence>
<reference evidence="1" key="1">
    <citation type="journal article" date="2023" name="Mol. Biol. Evol.">
        <title>Third-Generation Sequencing Reveals the Adaptive Role of the Epigenome in Three Deep-Sea Polychaetes.</title>
        <authorList>
            <person name="Perez M."/>
            <person name="Aroh O."/>
            <person name="Sun Y."/>
            <person name="Lan Y."/>
            <person name="Juniper S.K."/>
            <person name="Young C.R."/>
            <person name="Angers B."/>
            <person name="Qian P.Y."/>
        </authorList>
    </citation>
    <scope>NUCLEOTIDE SEQUENCE</scope>
    <source>
        <strain evidence="1">P08H-3</strain>
    </source>
</reference>
<dbReference type="Proteomes" id="UP001208570">
    <property type="component" value="Unassembled WGS sequence"/>
</dbReference>
<dbReference type="PANTHER" id="PTHR37404:SF1">
    <property type="entry name" value="HCG1796489"/>
    <property type="match status" value="1"/>
</dbReference>
<gene>
    <name evidence="1" type="ORF">LSH36_87g06000</name>
</gene>
<dbReference type="InterPro" id="IPR053347">
    <property type="entry name" value="Axonemal_MT_stabilizer"/>
</dbReference>
<keyword evidence="2" id="KW-1185">Reference proteome</keyword>
<accession>A0AAD9K1I8</accession>
<organism evidence="1 2">
    <name type="scientific">Paralvinella palmiformis</name>
    <dbReference type="NCBI Taxonomy" id="53620"/>
    <lineage>
        <taxon>Eukaryota</taxon>
        <taxon>Metazoa</taxon>
        <taxon>Spiralia</taxon>
        <taxon>Lophotrochozoa</taxon>
        <taxon>Annelida</taxon>
        <taxon>Polychaeta</taxon>
        <taxon>Sedentaria</taxon>
        <taxon>Canalipalpata</taxon>
        <taxon>Terebellida</taxon>
        <taxon>Terebelliformia</taxon>
        <taxon>Alvinellidae</taxon>
        <taxon>Paralvinella</taxon>
    </lineage>
</organism>
<comment type="caution">
    <text evidence="1">The sequence shown here is derived from an EMBL/GenBank/DDBJ whole genome shotgun (WGS) entry which is preliminary data.</text>
</comment>
<dbReference type="AlphaFoldDB" id="A0AAD9K1I8"/>
<dbReference type="PANTHER" id="PTHR37404">
    <property type="entry name" value="HCG1796489"/>
    <property type="match status" value="1"/>
</dbReference>
<dbReference type="EMBL" id="JAODUP010000087">
    <property type="protein sequence ID" value="KAK2163037.1"/>
    <property type="molecule type" value="Genomic_DNA"/>
</dbReference>
<proteinExistence type="predicted"/>
<protein>
    <submittedName>
        <fullName evidence="1">Uncharacterized protein</fullName>
    </submittedName>
</protein>